<gene>
    <name evidence="1" type="ORF">PCO31111_04886</name>
</gene>
<keyword evidence="2" id="KW-1185">Reference proteome</keyword>
<evidence type="ECO:0000313" key="1">
    <source>
        <dbReference type="EMBL" id="VVE53396.1"/>
    </source>
</evidence>
<accession>A0A5E4YX88</accession>
<proteinExistence type="predicted"/>
<organism evidence="1 2">
    <name type="scientific">Pandoraea communis</name>
    <dbReference type="NCBI Taxonomy" id="2508297"/>
    <lineage>
        <taxon>Bacteria</taxon>
        <taxon>Pseudomonadati</taxon>
        <taxon>Pseudomonadota</taxon>
        <taxon>Betaproteobacteria</taxon>
        <taxon>Burkholderiales</taxon>
        <taxon>Burkholderiaceae</taxon>
        <taxon>Pandoraea</taxon>
    </lineage>
</organism>
<name>A0A5E4YX88_9BURK</name>
<dbReference type="Proteomes" id="UP000383971">
    <property type="component" value="Unassembled WGS sequence"/>
</dbReference>
<dbReference type="EMBL" id="CABPSE010000026">
    <property type="protein sequence ID" value="VVE53396.1"/>
    <property type="molecule type" value="Genomic_DNA"/>
</dbReference>
<dbReference type="AlphaFoldDB" id="A0A5E4YX88"/>
<reference evidence="1 2" key="1">
    <citation type="submission" date="2019-08" db="EMBL/GenBank/DDBJ databases">
        <authorList>
            <person name="Peeters C."/>
        </authorList>
    </citation>
    <scope>NUCLEOTIDE SEQUENCE [LARGE SCALE GENOMIC DNA]</scope>
    <source>
        <strain evidence="1 2">LMG 31111</strain>
    </source>
</reference>
<sequence length="37" mass="4291">MRQNEIILGDCREGMHFAYADPPYLGLAEKFYGHLHP</sequence>
<evidence type="ECO:0000313" key="2">
    <source>
        <dbReference type="Proteomes" id="UP000383971"/>
    </source>
</evidence>
<protein>
    <submittedName>
        <fullName evidence="1">Uncharacterized protein</fullName>
    </submittedName>
</protein>